<feature type="domain" description="RING-type" evidence="1">
    <location>
        <begin position="165"/>
        <end position="205"/>
    </location>
</feature>
<dbReference type="EMBL" id="MN739966">
    <property type="protein sequence ID" value="QHT80192.1"/>
    <property type="molecule type" value="Genomic_DNA"/>
</dbReference>
<evidence type="ECO:0000259" key="1">
    <source>
        <dbReference type="PROSITE" id="PS50089"/>
    </source>
</evidence>
<dbReference type="Pfam" id="PF13639">
    <property type="entry name" value="zf-RING_2"/>
    <property type="match status" value="1"/>
</dbReference>
<proteinExistence type="predicted"/>
<dbReference type="InterPro" id="IPR001841">
    <property type="entry name" value="Znf_RING"/>
</dbReference>
<name>A0A6C0HHY1_9ZZZZ</name>
<dbReference type="PANTHER" id="PTHR12109">
    <property type="entry name" value="RING FINGER PROTEIN 141-RELATED"/>
    <property type="match status" value="1"/>
</dbReference>
<evidence type="ECO:0000313" key="2">
    <source>
        <dbReference type="EMBL" id="QHT80192.1"/>
    </source>
</evidence>
<reference evidence="2" key="1">
    <citation type="journal article" date="2020" name="Nature">
        <title>Giant virus diversity and host interactions through global metagenomics.</title>
        <authorList>
            <person name="Schulz F."/>
            <person name="Roux S."/>
            <person name="Paez-Espino D."/>
            <person name="Jungbluth S."/>
            <person name="Walsh D.A."/>
            <person name="Denef V.J."/>
            <person name="McMahon K.D."/>
            <person name="Konstantinidis K.T."/>
            <person name="Eloe-Fadrosh E.A."/>
            <person name="Kyrpides N.C."/>
            <person name="Woyke T."/>
        </authorList>
    </citation>
    <scope>NUCLEOTIDE SEQUENCE</scope>
    <source>
        <strain evidence="2">GVMAG-M-3300023184-120</strain>
    </source>
</reference>
<dbReference type="Gene3D" id="3.30.40.10">
    <property type="entry name" value="Zinc/RING finger domain, C3HC4 (zinc finger)"/>
    <property type="match status" value="1"/>
</dbReference>
<dbReference type="AlphaFoldDB" id="A0A6C0HHY1"/>
<dbReference type="PROSITE" id="PS50089">
    <property type="entry name" value="ZF_RING_2"/>
    <property type="match status" value="1"/>
</dbReference>
<dbReference type="InterPro" id="IPR013083">
    <property type="entry name" value="Znf_RING/FYVE/PHD"/>
</dbReference>
<organism evidence="2">
    <name type="scientific">viral metagenome</name>
    <dbReference type="NCBI Taxonomy" id="1070528"/>
    <lineage>
        <taxon>unclassified sequences</taxon>
        <taxon>metagenomes</taxon>
        <taxon>organismal metagenomes</taxon>
    </lineage>
</organism>
<protein>
    <recommendedName>
        <fullName evidence="1">RING-type domain-containing protein</fullName>
    </recommendedName>
</protein>
<dbReference type="InterPro" id="IPR047126">
    <property type="entry name" value="RNF141-like"/>
</dbReference>
<sequence length="216" mass="25186">MDIIISTSKVIPTSTEQVESFSAWATGKYQTYKEYMNPTQKEEISKRIRSNIFTVEMKSMWRDTEPYVGMKTPDIHIGRLLVYRKRLEEKLKFMREKLGKLAFPVEAASIREHQRVESSRRRLERQAPVAVVSMWLPEHQGQGLIPKVFKQLTEEEAKAKMEEACAICMNHHSMVHTCLVNCGHRFGAACFKKWSDKHANCPLCRTWCTEITEYIQ</sequence>
<dbReference type="SUPFAM" id="SSF57850">
    <property type="entry name" value="RING/U-box"/>
    <property type="match status" value="1"/>
</dbReference>
<accession>A0A6C0HHY1</accession>